<dbReference type="InterPro" id="IPR027417">
    <property type="entry name" value="P-loop_NTPase"/>
</dbReference>
<dbReference type="InterPro" id="IPR050678">
    <property type="entry name" value="DNA_Partitioning_ATPase"/>
</dbReference>
<dbReference type="PANTHER" id="PTHR13696:SF96">
    <property type="entry name" value="COBQ_COBB_MIND_PARA NUCLEOTIDE BINDING DOMAIN-CONTAINING PROTEIN"/>
    <property type="match status" value="1"/>
</dbReference>
<dbReference type="PIRSF" id="PIRSF009320">
    <property type="entry name" value="Nuc_binding_HP_1000"/>
    <property type="match status" value="1"/>
</dbReference>
<dbReference type="InterPro" id="IPR048089">
    <property type="entry name" value="McdA"/>
</dbReference>
<dbReference type="Gene3D" id="3.40.50.300">
    <property type="entry name" value="P-loop containing nucleotide triphosphate hydrolases"/>
    <property type="match status" value="1"/>
</dbReference>
<dbReference type="PANTHER" id="PTHR13696">
    <property type="entry name" value="P-LOOP CONTAINING NUCLEOSIDE TRIPHOSPHATE HYDROLASE"/>
    <property type="match status" value="1"/>
</dbReference>
<gene>
    <name evidence="2" type="ORF">MNBD_GAMMA18-851</name>
</gene>
<proteinExistence type="predicted"/>
<evidence type="ECO:0000259" key="1">
    <source>
        <dbReference type="Pfam" id="PF01656"/>
    </source>
</evidence>
<dbReference type="CDD" id="cd02042">
    <property type="entry name" value="ParAB_family"/>
    <property type="match status" value="1"/>
</dbReference>
<dbReference type="Pfam" id="PF01656">
    <property type="entry name" value="CbiA"/>
    <property type="match status" value="1"/>
</dbReference>
<sequence>MPAQVFSISNQKGGTGKTTLSMNFAAGLAQRGRTLIIDADPQRSAGQWTGLAPDKRPFPVSVIAVAGNLAHEIKRFRQDYQYIVVDCPPTLEGETVKRAMLSSDTMLIPVLPSPVDLWASVRLADTIEQARLGNPKLKAYLVINQQEPRSALSRAMQQALDEFDIPSLKGGLRRRAVYRTSAIEGASVFCLGKQGQAAAQEIESIIEELLQP</sequence>
<reference evidence="2" key="1">
    <citation type="submission" date="2018-06" db="EMBL/GenBank/DDBJ databases">
        <authorList>
            <person name="Zhirakovskaya E."/>
        </authorList>
    </citation>
    <scope>NUCLEOTIDE SEQUENCE</scope>
</reference>
<evidence type="ECO:0000313" key="2">
    <source>
        <dbReference type="EMBL" id="VAW90137.1"/>
    </source>
</evidence>
<protein>
    <submittedName>
        <fullName evidence="2">ParA-like protein</fullName>
    </submittedName>
</protein>
<accession>A0A3B0ZS11</accession>
<feature type="domain" description="CobQ/CobB/MinD/ParA nucleotide binding" evidence="1">
    <location>
        <begin position="7"/>
        <end position="178"/>
    </location>
</feature>
<dbReference type="EMBL" id="UOFP01000309">
    <property type="protein sequence ID" value="VAW90137.1"/>
    <property type="molecule type" value="Genomic_DNA"/>
</dbReference>
<organism evidence="2">
    <name type="scientific">hydrothermal vent metagenome</name>
    <dbReference type="NCBI Taxonomy" id="652676"/>
    <lineage>
        <taxon>unclassified sequences</taxon>
        <taxon>metagenomes</taxon>
        <taxon>ecological metagenomes</taxon>
    </lineage>
</organism>
<dbReference type="InterPro" id="IPR002586">
    <property type="entry name" value="CobQ/CobB/MinD/ParA_Nub-bd_dom"/>
</dbReference>
<name>A0A3B0ZS11_9ZZZZ</name>
<dbReference type="AlphaFoldDB" id="A0A3B0ZS11"/>
<dbReference type="NCBIfam" id="NF041546">
    <property type="entry name" value="ParA_partition"/>
    <property type="match status" value="1"/>
</dbReference>
<dbReference type="SUPFAM" id="SSF52540">
    <property type="entry name" value="P-loop containing nucleoside triphosphate hydrolases"/>
    <property type="match status" value="1"/>
</dbReference>